<accession>A0ABU3BQ75</accession>
<evidence type="ECO:0000313" key="1">
    <source>
        <dbReference type="EMBL" id="MDT0631440.1"/>
    </source>
</evidence>
<gene>
    <name evidence="1" type="ORF">RM540_06715</name>
</gene>
<sequence length="194" mass="21393">MTDAPWTDRLTGTLEPLLLQEDPRPDISAYADMPYAIFRYPPDAEFPVRQELARLRTRLENGGKRVTALSLAECLDAALKTVGYSWADLAGAEQGVGLEKAAETVHQILSDHVPLDGLVAARIPDDAAPTRDVVFVTRAGALFPFYRTSSLLDQLMGKVLVPAVLFYPGEVEPPAGLRFMGRLDAEHNYRPKIF</sequence>
<name>A0ABU3BQ75_9BACT</name>
<keyword evidence="2" id="KW-1185">Reference proteome</keyword>
<dbReference type="RefSeq" id="WP_311662783.1">
    <property type="nucleotide sequence ID" value="NZ_JAVRHT010000012.1"/>
</dbReference>
<comment type="caution">
    <text evidence="1">The sequence shown here is derived from an EMBL/GenBank/DDBJ whole genome shotgun (WGS) entry which is preliminary data.</text>
</comment>
<dbReference type="Pfam" id="PF08747">
    <property type="entry name" value="BrxB"/>
    <property type="match status" value="1"/>
</dbReference>
<dbReference type="EMBL" id="JAVRHT010000012">
    <property type="protein sequence ID" value="MDT0631440.1"/>
    <property type="molecule type" value="Genomic_DNA"/>
</dbReference>
<proteinExistence type="predicted"/>
<dbReference type="InterPro" id="IPR014858">
    <property type="entry name" value="BrxB"/>
</dbReference>
<evidence type="ECO:0000313" key="2">
    <source>
        <dbReference type="Proteomes" id="UP001267426"/>
    </source>
</evidence>
<reference evidence="1 2" key="1">
    <citation type="submission" date="2023-09" db="EMBL/GenBank/DDBJ databases">
        <authorList>
            <person name="Rey-Velasco X."/>
        </authorList>
    </citation>
    <scope>NUCLEOTIDE SEQUENCE [LARGE SCALE GENOMIC DNA]</scope>
    <source>
        <strain evidence="1 2">F394</strain>
    </source>
</reference>
<organism evidence="1 2">
    <name type="scientific">Rubrivirga litoralis</name>
    <dbReference type="NCBI Taxonomy" id="3075598"/>
    <lineage>
        <taxon>Bacteria</taxon>
        <taxon>Pseudomonadati</taxon>
        <taxon>Rhodothermota</taxon>
        <taxon>Rhodothermia</taxon>
        <taxon>Rhodothermales</taxon>
        <taxon>Rubricoccaceae</taxon>
        <taxon>Rubrivirga</taxon>
    </lineage>
</organism>
<dbReference type="Proteomes" id="UP001267426">
    <property type="component" value="Unassembled WGS sequence"/>
</dbReference>
<protein>
    <submittedName>
        <fullName evidence="1">DUF1788 domain-containing protein</fullName>
    </submittedName>
</protein>